<feature type="region of interest" description="Disordered" evidence="4">
    <location>
        <begin position="1"/>
        <end position="25"/>
    </location>
</feature>
<evidence type="ECO:0000256" key="2">
    <source>
        <dbReference type="ARBA" id="ARBA00022898"/>
    </source>
</evidence>
<dbReference type="PANTHER" id="PTHR48078">
    <property type="entry name" value="THREONINE DEHYDRATASE, MITOCHONDRIAL-RELATED"/>
    <property type="match status" value="1"/>
</dbReference>
<dbReference type="Proteomes" id="UP001162881">
    <property type="component" value="Unassembled WGS sequence"/>
</dbReference>
<comment type="cofactor">
    <cofactor evidence="1">
        <name>pyridoxal 5'-phosphate</name>
        <dbReference type="ChEBI" id="CHEBI:597326"/>
    </cofactor>
</comment>
<reference evidence="6" key="1">
    <citation type="submission" date="2022-03" db="EMBL/GenBank/DDBJ databases">
        <title>Identification of a novel bacterium isolated from mangrove sediments.</title>
        <authorList>
            <person name="Pan X."/>
        </authorList>
    </citation>
    <scope>NUCLEOTIDE SEQUENCE</scope>
    <source>
        <strain evidence="6">B1949</strain>
    </source>
</reference>
<accession>A0ABT0BB52</accession>
<evidence type="ECO:0000313" key="7">
    <source>
        <dbReference type="Proteomes" id="UP001162881"/>
    </source>
</evidence>
<evidence type="ECO:0000313" key="6">
    <source>
        <dbReference type="EMBL" id="MCJ2182285.1"/>
    </source>
</evidence>
<keyword evidence="2" id="KW-0663">Pyridoxal phosphate</keyword>
<feature type="compositionally biased region" description="Low complexity" evidence="4">
    <location>
        <begin position="1"/>
        <end position="21"/>
    </location>
</feature>
<dbReference type="InterPro" id="IPR036052">
    <property type="entry name" value="TrpB-like_PALP_sf"/>
</dbReference>
<comment type="caution">
    <text evidence="6">The sequence shown here is derived from an EMBL/GenBank/DDBJ whole genome shotgun (WGS) entry which is preliminary data.</text>
</comment>
<feature type="domain" description="Tryptophan synthase beta chain-like PALP" evidence="5">
    <location>
        <begin position="42"/>
        <end position="324"/>
    </location>
</feature>
<dbReference type="InterPro" id="IPR001926">
    <property type="entry name" value="TrpB-like_PALP"/>
</dbReference>
<dbReference type="InterPro" id="IPR050147">
    <property type="entry name" value="Ser/Thr_Dehydratase"/>
</dbReference>
<sequence>MTMPSPASLAPAPSDSPASTARTPTYEGACEAARRVAAILPETPLLTLEVDGRTIWCKAEGLQPIGAFKIRGAWHRLSALSEAERARGVIGVSSGNHAQGVAWAARRLGIAATIVMPCDAPAIKLANTRALGAEVVLYDRPGGVDRDAVTEELRAASGATLVHPFGDAWVIEGQGSVGIEIAAQMQRQAGFAPDLIVTPCGGGGLTAGLAIACPEAAIIPVEPEGWNDVGQSLAAGHIVPVGKDAPATPCDALQTPATHPLNFAILSARCPFGLNVSPAEVRRAQRLIFEKLHLVVEPGGAAALAAVLAGKVELTDRTAVVLSGGNTDAAAFAAMLAGQD</sequence>
<evidence type="ECO:0000256" key="3">
    <source>
        <dbReference type="ARBA" id="ARBA00023239"/>
    </source>
</evidence>
<evidence type="ECO:0000259" key="5">
    <source>
        <dbReference type="Pfam" id="PF00291"/>
    </source>
</evidence>
<dbReference type="Gene3D" id="3.40.50.1100">
    <property type="match status" value="2"/>
</dbReference>
<proteinExistence type="predicted"/>
<dbReference type="PANTHER" id="PTHR48078:SF6">
    <property type="entry name" value="L-THREONINE DEHYDRATASE CATABOLIC TDCB"/>
    <property type="match status" value="1"/>
</dbReference>
<dbReference type="Pfam" id="PF00291">
    <property type="entry name" value="PALP"/>
    <property type="match status" value="1"/>
</dbReference>
<name>A0ABT0BB52_9SPHN</name>
<keyword evidence="7" id="KW-1185">Reference proteome</keyword>
<dbReference type="SUPFAM" id="SSF53686">
    <property type="entry name" value="Tryptophan synthase beta subunit-like PLP-dependent enzymes"/>
    <property type="match status" value="1"/>
</dbReference>
<evidence type="ECO:0000256" key="1">
    <source>
        <dbReference type="ARBA" id="ARBA00001933"/>
    </source>
</evidence>
<organism evidence="6 7">
    <name type="scientific">Novosphingobium organovorum</name>
    <dbReference type="NCBI Taxonomy" id="2930092"/>
    <lineage>
        <taxon>Bacteria</taxon>
        <taxon>Pseudomonadati</taxon>
        <taxon>Pseudomonadota</taxon>
        <taxon>Alphaproteobacteria</taxon>
        <taxon>Sphingomonadales</taxon>
        <taxon>Sphingomonadaceae</taxon>
        <taxon>Novosphingobium</taxon>
    </lineage>
</organism>
<protein>
    <submittedName>
        <fullName evidence="6">Pyridoxal-phosphate dependent enzyme</fullName>
    </submittedName>
</protein>
<gene>
    <name evidence="6" type="ORF">MTR62_06160</name>
</gene>
<dbReference type="EMBL" id="JALHLF010000014">
    <property type="protein sequence ID" value="MCJ2182285.1"/>
    <property type="molecule type" value="Genomic_DNA"/>
</dbReference>
<keyword evidence="3" id="KW-0456">Lyase</keyword>
<evidence type="ECO:0000256" key="4">
    <source>
        <dbReference type="SAM" id="MobiDB-lite"/>
    </source>
</evidence>